<dbReference type="InterPro" id="IPR008538">
    <property type="entry name" value="Uma2"/>
</dbReference>
<gene>
    <name evidence="2" type="ORF">U27_02115</name>
</gene>
<sequence>MIHDISALDTNKIYTYSDYLTWQVQERLELIKGRLFKMSPAPMRYHQELSGALFGEFRNYLKGKPCKVFHAPFDVRLPKSQIELRDKQIYTVVQPDIVVVCDHAKLDRKGCLGAPDLIVEILSPSTAAKDVKDKFVVYEEAGVQEYWIVYPGEHVLEVFKLDEHRKYQLERIYTREDTVEVGIFKDFSIDLREIFEEAVDEMSEDKANEHRL</sequence>
<evidence type="ECO:0000313" key="3">
    <source>
        <dbReference type="Proteomes" id="UP000030661"/>
    </source>
</evidence>
<dbReference type="SUPFAM" id="SSF52980">
    <property type="entry name" value="Restriction endonuclease-like"/>
    <property type="match status" value="1"/>
</dbReference>
<feature type="domain" description="Putative restriction endonuclease" evidence="1">
    <location>
        <begin position="18"/>
        <end position="191"/>
    </location>
</feature>
<dbReference type="Proteomes" id="UP000030661">
    <property type="component" value="Unassembled WGS sequence"/>
</dbReference>
<dbReference type="Gene3D" id="3.90.1570.10">
    <property type="entry name" value="tt1808, chain A"/>
    <property type="match status" value="1"/>
</dbReference>
<proteinExistence type="predicted"/>
<dbReference type="eggNOG" id="COG4636">
    <property type="taxonomic scope" value="Bacteria"/>
</dbReference>
<dbReference type="EMBL" id="DF820463">
    <property type="protein sequence ID" value="GAK55283.1"/>
    <property type="molecule type" value="Genomic_DNA"/>
</dbReference>
<accession>A0A0S6WAW9</accession>
<evidence type="ECO:0000259" key="1">
    <source>
        <dbReference type="Pfam" id="PF05685"/>
    </source>
</evidence>
<reference evidence="2" key="1">
    <citation type="journal article" date="2015" name="PeerJ">
        <title>First genomic representation of candidate bacterial phylum KSB3 points to enhanced environmental sensing as a trigger of wastewater bulking.</title>
        <authorList>
            <person name="Sekiguchi Y."/>
            <person name="Ohashi A."/>
            <person name="Parks D.H."/>
            <person name="Yamauchi T."/>
            <person name="Tyson G.W."/>
            <person name="Hugenholtz P."/>
        </authorList>
    </citation>
    <scope>NUCLEOTIDE SEQUENCE [LARGE SCALE GENOMIC DNA]</scope>
</reference>
<protein>
    <recommendedName>
        <fullName evidence="1">Putative restriction endonuclease domain-containing protein</fullName>
    </recommendedName>
</protein>
<dbReference type="PANTHER" id="PTHR36558">
    <property type="entry name" value="GLR1098 PROTEIN"/>
    <property type="match status" value="1"/>
</dbReference>
<dbReference type="HOGENOM" id="CLU_076312_0_2_0"/>
<dbReference type="AlphaFoldDB" id="A0A0S6WAW9"/>
<dbReference type="PANTHER" id="PTHR36558:SF1">
    <property type="entry name" value="RESTRICTION ENDONUCLEASE DOMAIN-CONTAINING PROTEIN-RELATED"/>
    <property type="match status" value="1"/>
</dbReference>
<dbReference type="Pfam" id="PF05685">
    <property type="entry name" value="Uma2"/>
    <property type="match status" value="1"/>
</dbReference>
<dbReference type="CDD" id="cd06260">
    <property type="entry name" value="DUF820-like"/>
    <property type="match status" value="1"/>
</dbReference>
<organism evidence="2">
    <name type="scientific">Vecturithrix granuli</name>
    <dbReference type="NCBI Taxonomy" id="1499967"/>
    <lineage>
        <taxon>Bacteria</taxon>
        <taxon>Candidatus Moduliflexota</taxon>
        <taxon>Candidatus Vecturitrichia</taxon>
        <taxon>Candidatus Vecturitrichales</taxon>
        <taxon>Candidatus Vecturitrichaceae</taxon>
        <taxon>Candidatus Vecturithrix</taxon>
    </lineage>
</organism>
<name>A0A0S6WAW9_VECG1</name>
<dbReference type="InterPro" id="IPR012296">
    <property type="entry name" value="Nuclease_put_TT1808"/>
</dbReference>
<evidence type="ECO:0000313" key="2">
    <source>
        <dbReference type="EMBL" id="GAK55283.1"/>
    </source>
</evidence>
<keyword evidence="3" id="KW-1185">Reference proteome</keyword>
<dbReference type="STRING" id="1499967.U27_02115"/>
<dbReference type="InterPro" id="IPR011335">
    <property type="entry name" value="Restrct_endonuc-II-like"/>
</dbReference>